<sequence>MPGKERMSEDKIVISGMSAEPKKSEETDPLGGWRSGDSNVLNVIDQLLQREKKGLLKYGTTTEREDLETVEWLQHLQEELMDAAVYIEKLKGEYE</sequence>
<feature type="compositionally biased region" description="Basic and acidic residues" evidence="1">
    <location>
        <begin position="1"/>
        <end position="12"/>
    </location>
</feature>
<name>A0A381U4D1_9ZZZZ</name>
<feature type="region of interest" description="Disordered" evidence="1">
    <location>
        <begin position="1"/>
        <end position="35"/>
    </location>
</feature>
<evidence type="ECO:0000313" key="2">
    <source>
        <dbReference type="EMBL" id="SVA22914.1"/>
    </source>
</evidence>
<protein>
    <submittedName>
        <fullName evidence="2">Uncharacterized protein</fullName>
    </submittedName>
</protein>
<reference evidence="2" key="1">
    <citation type="submission" date="2018-05" db="EMBL/GenBank/DDBJ databases">
        <authorList>
            <person name="Lanie J.A."/>
            <person name="Ng W.-L."/>
            <person name="Kazmierczak K.M."/>
            <person name="Andrzejewski T.M."/>
            <person name="Davidsen T.M."/>
            <person name="Wayne K.J."/>
            <person name="Tettelin H."/>
            <person name="Glass J.I."/>
            <person name="Rusch D."/>
            <person name="Podicherti R."/>
            <person name="Tsui H.-C.T."/>
            <person name="Winkler M.E."/>
        </authorList>
    </citation>
    <scope>NUCLEOTIDE SEQUENCE</scope>
</reference>
<accession>A0A381U4D1</accession>
<dbReference type="EMBL" id="UINC01005686">
    <property type="protein sequence ID" value="SVA22914.1"/>
    <property type="molecule type" value="Genomic_DNA"/>
</dbReference>
<proteinExistence type="predicted"/>
<organism evidence="2">
    <name type="scientific">marine metagenome</name>
    <dbReference type="NCBI Taxonomy" id="408172"/>
    <lineage>
        <taxon>unclassified sequences</taxon>
        <taxon>metagenomes</taxon>
        <taxon>ecological metagenomes</taxon>
    </lineage>
</organism>
<gene>
    <name evidence="2" type="ORF">METZ01_LOCUS75768</name>
</gene>
<evidence type="ECO:0000256" key="1">
    <source>
        <dbReference type="SAM" id="MobiDB-lite"/>
    </source>
</evidence>
<dbReference type="AlphaFoldDB" id="A0A381U4D1"/>